<dbReference type="Pfam" id="PF01138">
    <property type="entry name" value="RNase_PH"/>
    <property type="match status" value="1"/>
</dbReference>
<evidence type="ECO:0000313" key="8">
    <source>
        <dbReference type="EMBL" id="GAX20386.1"/>
    </source>
</evidence>
<feature type="domain" description="Exoribonuclease phosphorolytic" evidence="7">
    <location>
        <begin position="132"/>
        <end position="169"/>
    </location>
</feature>
<evidence type="ECO:0000256" key="4">
    <source>
        <dbReference type="ARBA" id="ARBA00022835"/>
    </source>
</evidence>
<dbReference type="OrthoDB" id="27298at2759"/>
<dbReference type="GO" id="GO:0034475">
    <property type="term" value="P:U4 snRNA 3'-end processing"/>
    <property type="evidence" value="ECO:0007669"/>
    <property type="project" value="TreeGrafter"/>
</dbReference>
<dbReference type="GO" id="GO:0071028">
    <property type="term" value="P:nuclear mRNA surveillance"/>
    <property type="evidence" value="ECO:0007669"/>
    <property type="project" value="TreeGrafter"/>
</dbReference>
<dbReference type="AlphaFoldDB" id="A0A1Z5K2L8"/>
<evidence type="ECO:0000256" key="5">
    <source>
        <dbReference type="ARBA" id="ARBA00023242"/>
    </source>
</evidence>
<dbReference type="PANTHER" id="PTHR11953:SF1">
    <property type="entry name" value="EXOSOME COMPLEX COMPONENT RRP46"/>
    <property type="match status" value="1"/>
</dbReference>
<dbReference type="GO" id="GO:0000176">
    <property type="term" value="C:nuclear exosome (RNase complex)"/>
    <property type="evidence" value="ECO:0007669"/>
    <property type="project" value="TreeGrafter"/>
</dbReference>
<dbReference type="SUPFAM" id="SSF55666">
    <property type="entry name" value="Ribonuclease PH domain 2-like"/>
    <property type="match status" value="1"/>
</dbReference>
<dbReference type="GO" id="GO:0003723">
    <property type="term" value="F:RNA binding"/>
    <property type="evidence" value="ECO:0007669"/>
    <property type="project" value="TreeGrafter"/>
</dbReference>
<dbReference type="InterPro" id="IPR027408">
    <property type="entry name" value="PNPase/RNase_PH_dom_sf"/>
</dbReference>
<protein>
    <submittedName>
        <fullName evidence="8">Exosome complex component RRP46</fullName>
    </submittedName>
</protein>
<keyword evidence="3" id="KW-0698">rRNA processing</keyword>
<sequence length="223" mass="23909">MTEARPDGRSANTLRPLSCELGCLHAADGSALWKAGNTHVMAAVHGPIAPRIATEEHADKCRIQVVIPTSSSSEWEAFLTRILTSCCCTQLYPRCILSITIHVLSHDGSILAAALHAAVSALMDAGIEMKTLPVGVTCLLSNTDILLDPTQVEEDESASLIIVLENSDADQMLACYSSNSLNQSVQTILKCSVVAARVSQAISAFWRIAIESKVKQQCETIFS</sequence>
<dbReference type="InterPro" id="IPR020568">
    <property type="entry name" value="Ribosomal_Su5_D2-typ_SF"/>
</dbReference>
<dbReference type="Gene3D" id="3.30.230.70">
    <property type="entry name" value="GHMP Kinase, N-terminal domain"/>
    <property type="match status" value="1"/>
</dbReference>
<keyword evidence="9" id="KW-1185">Reference proteome</keyword>
<dbReference type="InterPro" id="IPR001247">
    <property type="entry name" value="ExoRNase_PH_dom1"/>
</dbReference>
<comment type="subcellular location">
    <subcellularLocation>
        <location evidence="1">Nucleus</location>
    </subcellularLocation>
</comment>
<accession>A0A1Z5K2L8</accession>
<comment type="similarity">
    <text evidence="2">Belongs to the RNase PH family.</text>
</comment>
<comment type="caution">
    <text evidence="8">The sequence shown here is derived from an EMBL/GenBank/DDBJ whole genome shotgun (WGS) entry which is preliminary data.</text>
</comment>
<keyword evidence="5" id="KW-0539">Nucleus</keyword>
<dbReference type="GO" id="GO:0006364">
    <property type="term" value="P:rRNA processing"/>
    <property type="evidence" value="ECO:0007669"/>
    <property type="project" value="UniProtKB-KW"/>
</dbReference>
<proteinExistence type="inferred from homology"/>
<dbReference type="SUPFAM" id="SSF54211">
    <property type="entry name" value="Ribosomal protein S5 domain 2-like"/>
    <property type="match status" value="1"/>
</dbReference>
<dbReference type="GO" id="GO:0000177">
    <property type="term" value="C:cytoplasmic exosome (RNase complex)"/>
    <property type="evidence" value="ECO:0007669"/>
    <property type="project" value="TreeGrafter"/>
</dbReference>
<keyword evidence="4" id="KW-0271">Exosome</keyword>
<dbReference type="InterPro" id="IPR036345">
    <property type="entry name" value="ExoRNase_PH_dom2_sf"/>
</dbReference>
<feature type="domain" description="Exoribonuclease phosphorolytic" evidence="6">
    <location>
        <begin position="14"/>
        <end position="128"/>
    </location>
</feature>
<reference evidence="8 9" key="1">
    <citation type="journal article" date="2015" name="Plant Cell">
        <title>Oil accumulation by the oleaginous diatom Fistulifera solaris as revealed by the genome and transcriptome.</title>
        <authorList>
            <person name="Tanaka T."/>
            <person name="Maeda Y."/>
            <person name="Veluchamy A."/>
            <person name="Tanaka M."/>
            <person name="Abida H."/>
            <person name="Marechal E."/>
            <person name="Bowler C."/>
            <person name="Muto M."/>
            <person name="Sunaga Y."/>
            <person name="Tanaka M."/>
            <person name="Yoshino T."/>
            <person name="Taniguchi T."/>
            <person name="Fukuda Y."/>
            <person name="Nemoto M."/>
            <person name="Matsumoto M."/>
            <person name="Wong P.S."/>
            <person name="Aburatani S."/>
            <person name="Fujibuchi W."/>
        </authorList>
    </citation>
    <scope>NUCLEOTIDE SEQUENCE [LARGE SCALE GENOMIC DNA]</scope>
    <source>
        <strain evidence="8 9">JPCC DA0580</strain>
    </source>
</reference>
<evidence type="ECO:0000256" key="3">
    <source>
        <dbReference type="ARBA" id="ARBA00022552"/>
    </source>
</evidence>
<dbReference type="Proteomes" id="UP000198406">
    <property type="component" value="Unassembled WGS sequence"/>
</dbReference>
<name>A0A1Z5K2L8_FISSO</name>
<dbReference type="InterPro" id="IPR015847">
    <property type="entry name" value="ExoRNase_PH_dom2"/>
</dbReference>
<evidence type="ECO:0000256" key="1">
    <source>
        <dbReference type="ARBA" id="ARBA00004123"/>
    </source>
</evidence>
<evidence type="ECO:0000259" key="7">
    <source>
        <dbReference type="Pfam" id="PF03725"/>
    </source>
</evidence>
<dbReference type="InParanoid" id="A0A1Z5K2L8"/>
<evidence type="ECO:0000259" key="6">
    <source>
        <dbReference type="Pfam" id="PF01138"/>
    </source>
</evidence>
<organism evidence="8 9">
    <name type="scientific">Fistulifera solaris</name>
    <name type="common">Oleaginous diatom</name>
    <dbReference type="NCBI Taxonomy" id="1519565"/>
    <lineage>
        <taxon>Eukaryota</taxon>
        <taxon>Sar</taxon>
        <taxon>Stramenopiles</taxon>
        <taxon>Ochrophyta</taxon>
        <taxon>Bacillariophyta</taxon>
        <taxon>Bacillariophyceae</taxon>
        <taxon>Bacillariophycidae</taxon>
        <taxon>Naviculales</taxon>
        <taxon>Naviculaceae</taxon>
        <taxon>Fistulifera</taxon>
    </lineage>
</organism>
<dbReference type="Pfam" id="PF03725">
    <property type="entry name" value="RNase_PH_C"/>
    <property type="match status" value="1"/>
</dbReference>
<gene>
    <name evidence="8" type="ORF">FisN_9Hh102</name>
</gene>
<dbReference type="PANTHER" id="PTHR11953">
    <property type="entry name" value="EXOSOME COMPLEX COMPONENT"/>
    <property type="match status" value="1"/>
</dbReference>
<evidence type="ECO:0000256" key="2">
    <source>
        <dbReference type="ARBA" id="ARBA00006678"/>
    </source>
</evidence>
<dbReference type="InterPro" id="IPR050080">
    <property type="entry name" value="RNase_PH"/>
</dbReference>
<dbReference type="GO" id="GO:0016075">
    <property type="term" value="P:rRNA catabolic process"/>
    <property type="evidence" value="ECO:0007669"/>
    <property type="project" value="TreeGrafter"/>
</dbReference>
<dbReference type="GO" id="GO:0071051">
    <property type="term" value="P:poly(A)-dependent snoRNA 3'-end processing"/>
    <property type="evidence" value="ECO:0007669"/>
    <property type="project" value="TreeGrafter"/>
</dbReference>
<evidence type="ECO:0000313" key="9">
    <source>
        <dbReference type="Proteomes" id="UP000198406"/>
    </source>
</evidence>
<dbReference type="EMBL" id="BDSP01000147">
    <property type="protein sequence ID" value="GAX20386.1"/>
    <property type="molecule type" value="Genomic_DNA"/>
</dbReference>
<dbReference type="GO" id="GO:0005730">
    <property type="term" value="C:nucleolus"/>
    <property type="evidence" value="ECO:0007669"/>
    <property type="project" value="TreeGrafter"/>
</dbReference>